<keyword evidence="2" id="KW-1185">Reference proteome</keyword>
<comment type="caution">
    <text evidence="1">The sequence shown here is derived from an EMBL/GenBank/DDBJ whole genome shotgun (WGS) entry which is preliminary data.</text>
</comment>
<evidence type="ECO:0000313" key="2">
    <source>
        <dbReference type="Proteomes" id="UP000004095"/>
    </source>
</evidence>
<reference evidence="1 2" key="1">
    <citation type="submission" date="2007-01" db="EMBL/GenBank/DDBJ databases">
        <authorList>
            <person name="Haygood M."/>
            <person name="Podell S."/>
            <person name="Anderson C."/>
            <person name="Hopkinson B."/>
            <person name="Roe K."/>
            <person name="Barbeau K."/>
            <person name="Gaasterland T."/>
            <person name="Ferriera S."/>
            <person name="Johnson J."/>
            <person name="Kravitz S."/>
            <person name="Beeson K."/>
            <person name="Sutton G."/>
            <person name="Rogers Y.-H."/>
            <person name="Friedman R."/>
            <person name="Frazier M."/>
            <person name="Venter J.C."/>
        </authorList>
    </citation>
    <scope>NUCLEOTIDE SEQUENCE [LARGE SCALE GENOMIC DNA]</scope>
    <source>
        <strain evidence="1 2">ATCC 23134</strain>
    </source>
</reference>
<dbReference type="EMBL" id="AAWS01000046">
    <property type="protein sequence ID" value="EAY25587.1"/>
    <property type="molecule type" value="Genomic_DNA"/>
</dbReference>
<accession>A1ZVP4</accession>
<gene>
    <name evidence="1" type="ORF">M23134_00685</name>
</gene>
<dbReference type="Proteomes" id="UP000004095">
    <property type="component" value="Unassembled WGS sequence"/>
</dbReference>
<name>A1ZVP4_MICM2</name>
<proteinExistence type="predicted"/>
<protein>
    <submittedName>
        <fullName evidence="1">Uncharacterized protein</fullName>
    </submittedName>
</protein>
<sequence length="117" mass="13712">MPDQAFKQEMLRIPEISAEYRPTGFLEDNTQRDFIIRPELQCWISTEIAPHQFEYGTSYFALTNPPSYVAQLSTQQTMDEIKKQIKKSFNVAYFDDHPQAWEWLCLQQMTVGDVSIV</sequence>
<dbReference type="AlphaFoldDB" id="A1ZVP4"/>
<evidence type="ECO:0000313" key="1">
    <source>
        <dbReference type="EMBL" id="EAY25587.1"/>
    </source>
</evidence>
<organism evidence="1 2">
    <name type="scientific">Microscilla marina ATCC 23134</name>
    <dbReference type="NCBI Taxonomy" id="313606"/>
    <lineage>
        <taxon>Bacteria</taxon>
        <taxon>Pseudomonadati</taxon>
        <taxon>Bacteroidota</taxon>
        <taxon>Cytophagia</taxon>
        <taxon>Cytophagales</taxon>
        <taxon>Microscillaceae</taxon>
        <taxon>Microscilla</taxon>
    </lineage>
</organism>